<dbReference type="Proteomes" id="UP000076404">
    <property type="component" value="Chromosome"/>
</dbReference>
<reference evidence="5 6" key="1">
    <citation type="journal article" date="2014" name="Proc. Natl. Acad. Sci. U.S.A.">
        <title>Functional type 2 photosynthetic reaction centers found in the rare bacterial phylum Gemmatimonadetes.</title>
        <authorList>
            <person name="Zeng Y."/>
            <person name="Feng F."/>
            <person name="Medova H."/>
            <person name="Dean J."/>
            <person name="Koblizek M."/>
        </authorList>
    </citation>
    <scope>NUCLEOTIDE SEQUENCE [LARGE SCALE GENOMIC DNA]</scope>
    <source>
        <strain evidence="5 6">AP64</strain>
    </source>
</reference>
<dbReference type="PANTHER" id="PTHR11731">
    <property type="entry name" value="PROTEASE FAMILY S9B,C DIPEPTIDYL-PEPTIDASE IV-RELATED"/>
    <property type="match status" value="1"/>
</dbReference>
<dbReference type="InterPro" id="IPR050278">
    <property type="entry name" value="Serine_Prot_S9B/DPPIV"/>
</dbReference>
<dbReference type="eggNOG" id="COG1506">
    <property type="taxonomic scope" value="Bacteria"/>
</dbReference>
<name>A0A143BQH5_9BACT</name>
<dbReference type="eggNOG" id="COG0823">
    <property type="taxonomic scope" value="Bacteria"/>
</dbReference>
<protein>
    <submittedName>
        <fullName evidence="5">Uncharacterized protein</fullName>
    </submittedName>
</protein>
<feature type="domain" description="Peptidase S9 prolyl oligopeptidase catalytic" evidence="3">
    <location>
        <begin position="563"/>
        <end position="759"/>
    </location>
</feature>
<dbReference type="Gene3D" id="3.40.50.1820">
    <property type="entry name" value="alpha/beta hydrolase"/>
    <property type="match status" value="1"/>
</dbReference>
<evidence type="ECO:0000259" key="4">
    <source>
        <dbReference type="Pfam" id="PF00930"/>
    </source>
</evidence>
<dbReference type="InterPro" id="IPR011659">
    <property type="entry name" value="WD40"/>
</dbReference>
<dbReference type="PROSITE" id="PS00708">
    <property type="entry name" value="PRO_ENDOPEP_SER"/>
    <property type="match status" value="1"/>
</dbReference>
<dbReference type="PANTHER" id="PTHR11731:SF193">
    <property type="entry name" value="DIPEPTIDYL PEPTIDASE 9"/>
    <property type="match status" value="1"/>
</dbReference>
<dbReference type="Gene3D" id="2.140.10.30">
    <property type="entry name" value="Dipeptidylpeptidase IV, N-terminal domain"/>
    <property type="match status" value="2"/>
</dbReference>
<dbReference type="AlphaFoldDB" id="A0A143BQH5"/>
<evidence type="ECO:0000256" key="1">
    <source>
        <dbReference type="ARBA" id="ARBA00022670"/>
    </source>
</evidence>
<dbReference type="STRING" id="1379270.GEMMAAP_12550"/>
<gene>
    <name evidence="5" type="ORF">GEMMAAP_12550</name>
</gene>
<feature type="domain" description="Dipeptidylpeptidase IV N-terminal" evidence="4">
    <location>
        <begin position="370"/>
        <end position="473"/>
    </location>
</feature>
<reference evidence="5 6" key="2">
    <citation type="journal article" date="2016" name="Environ. Microbiol. Rep.">
        <title>Metagenomic evidence for the presence of phototrophic Gemmatimonadetes bacteria in diverse environments.</title>
        <authorList>
            <person name="Zeng Y."/>
            <person name="Baumbach J."/>
            <person name="Barbosa E.G."/>
            <person name="Azevedo V."/>
            <person name="Zhang C."/>
            <person name="Koblizek M."/>
        </authorList>
    </citation>
    <scope>NUCLEOTIDE SEQUENCE [LARGE SCALE GENOMIC DNA]</scope>
    <source>
        <strain evidence="5 6">AP64</strain>
    </source>
</reference>
<accession>A0A143BQH5</accession>
<evidence type="ECO:0000313" key="5">
    <source>
        <dbReference type="EMBL" id="AMW06825.1"/>
    </source>
</evidence>
<dbReference type="Pfam" id="PF00930">
    <property type="entry name" value="DPPIV_N"/>
    <property type="match status" value="1"/>
</dbReference>
<keyword evidence="6" id="KW-1185">Reference proteome</keyword>
<dbReference type="InterPro" id="IPR002469">
    <property type="entry name" value="Peptidase_S9B_N"/>
</dbReference>
<keyword evidence="2" id="KW-0378">Hydrolase</keyword>
<dbReference type="Pfam" id="PF07676">
    <property type="entry name" value="PD40"/>
    <property type="match status" value="2"/>
</dbReference>
<keyword evidence="1" id="KW-0645">Protease</keyword>
<dbReference type="InterPro" id="IPR002471">
    <property type="entry name" value="Pept_S9_AS"/>
</dbReference>
<dbReference type="Pfam" id="PF00326">
    <property type="entry name" value="Peptidase_S9"/>
    <property type="match status" value="1"/>
</dbReference>
<dbReference type="KEGG" id="gph:GEMMAAP_12550"/>
<sequence>MAFAPAPLLAQAAFDFSIANIMRGPEHFGREPQNVAWSADGKWLYFQWAPAGAAWDAPLRPYRVQPAAGALPTEVTDAHMDSVAASLADGPLTRNRRQRAVSARGDLYLVTTATGAVRRLTETVAAEGDPRFSADEQQLLFIRDGNAFALTLATGAIRQLTDVRSGPAPRDSVPATGMRGALERQQRELFEVVRDQRRADSLRAAQRKAALERALPAVYLPTGQRLAMLSVSPSLRSAIVLTVNTPPGTPRQTIVPNYVTGSGFTEDIPSRTKVGDAMAQFRAYRLTLATGVLQPLWVINGDSSRVASQVRFLSWSDDGSAGLLAGYTPDFKWRYLSTIADSGVVRVVEALNDSAWVGGPCGGCMGWLPNGRVWYASEASGYAHLYSVNRDGSDRQTLTSGPWEVERAELLPDGATFLLHTSEESPFVRHAYRMAVTGGTRTKVTREHGGHGIVMSPDGKRFADLYSASNLPPELYVAAASGEGMTRLTTSTSEAFRSRTWLKPSIVKIPASDGVQVPARIYRPQDMGAQPNGAAVIFVHGAGYMHNVHDFWSSYGREYLFNQYLASKGYVVLDVDYRASAGYGRDWRTAIYRWMGGRDLQDQVDASRYLNAQFGIDPERVGMYGGSYGGFMTLMALFTAPKSFGAGAALRSVTDWSHYNHGYTGGILNLPQGDTLAYRRSSPIFFASGLEDPLLMAHGMVDTNVHFQDIVRLSQRLIELGKPGWELAVYPVEDHGFVRPDSWTDEYRRIYELFERTIGANGVKAKR</sequence>
<evidence type="ECO:0000313" key="6">
    <source>
        <dbReference type="Proteomes" id="UP000076404"/>
    </source>
</evidence>
<dbReference type="InterPro" id="IPR029058">
    <property type="entry name" value="AB_hydrolase_fold"/>
</dbReference>
<dbReference type="InterPro" id="IPR001375">
    <property type="entry name" value="Peptidase_S9_cat"/>
</dbReference>
<proteinExistence type="predicted"/>
<dbReference type="SUPFAM" id="SSF53474">
    <property type="entry name" value="alpha/beta-Hydrolases"/>
    <property type="match status" value="1"/>
</dbReference>
<organism evidence="5 6">
    <name type="scientific">Gemmatimonas phototrophica</name>
    <dbReference type="NCBI Taxonomy" id="1379270"/>
    <lineage>
        <taxon>Bacteria</taxon>
        <taxon>Pseudomonadati</taxon>
        <taxon>Gemmatimonadota</taxon>
        <taxon>Gemmatimonadia</taxon>
        <taxon>Gemmatimonadales</taxon>
        <taxon>Gemmatimonadaceae</taxon>
        <taxon>Gemmatimonas</taxon>
    </lineage>
</organism>
<dbReference type="GO" id="GO:0008239">
    <property type="term" value="F:dipeptidyl-peptidase activity"/>
    <property type="evidence" value="ECO:0007669"/>
    <property type="project" value="TreeGrafter"/>
</dbReference>
<dbReference type="SUPFAM" id="SSF82171">
    <property type="entry name" value="DPP6 N-terminal domain-like"/>
    <property type="match status" value="1"/>
</dbReference>
<dbReference type="GO" id="GO:0006508">
    <property type="term" value="P:proteolysis"/>
    <property type="evidence" value="ECO:0007669"/>
    <property type="project" value="UniProtKB-KW"/>
</dbReference>
<evidence type="ECO:0000256" key="2">
    <source>
        <dbReference type="ARBA" id="ARBA00022801"/>
    </source>
</evidence>
<dbReference type="EMBL" id="CP011454">
    <property type="protein sequence ID" value="AMW06825.1"/>
    <property type="molecule type" value="Genomic_DNA"/>
</dbReference>
<dbReference type="GO" id="GO:0004252">
    <property type="term" value="F:serine-type endopeptidase activity"/>
    <property type="evidence" value="ECO:0007669"/>
    <property type="project" value="InterPro"/>
</dbReference>
<evidence type="ECO:0000259" key="3">
    <source>
        <dbReference type="Pfam" id="PF00326"/>
    </source>
</evidence>